<dbReference type="PANTHER" id="PTHR18964:SF149">
    <property type="entry name" value="BIFUNCTIONAL UDP-N-ACETYLGLUCOSAMINE 2-EPIMERASE_N-ACETYLMANNOSAMINE KINASE"/>
    <property type="match status" value="1"/>
</dbReference>
<dbReference type="Proteomes" id="UP000323653">
    <property type="component" value="Chromosome"/>
</dbReference>
<comment type="similarity">
    <text evidence="1">Belongs to the ROK (NagC/XylR) family.</text>
</comment>
<dbReference type="InterPro" id="IPR043129">
    <property type="entry name" value="ATPase_NBD"/>
</dbReference>
<dbReference type="InterPro" id="IPR000600">
    <property type="entry name" value="ROK"/>
</dbReference>
<proteinExistence type="inferred from homology"/>
<dbReference type="PANTHER" id="PTHR18964">
    <property type="entry name" value="ROK (REPRESSOR, ORF, KINASE) FAMILY"/>
    <property type="match status" value="1"/>
</dbReference>
<dbReference type="SUPFAM" id="SSF53067">
    <property type="entry name" value="Actin-like ATPase domain"/>
    <property type="match status" value="1"/>
</dbReference>
<evidence type="ECO:0000313" key="3">
    <source>
        <dbReference type="Proteomes" id="UP000323653"/>
    </source>
</evidence>
<accession>A0A5C0VJZ0</accession>
<keyword evidence="3" id="KW-1185">Reference proteome</keyword>
<dbReference type="Pfam" id="PF00480">
    <property type="entry name" value="ROK"/>
    <property type="match status" value="2"/>
</dbReference>
<reference evidence="2 3" key="1">
    <citation type="submission" date="2019-08" db="EMBL/GenBank/DDBJ databases">
        <title>Pedobacter sp. nov., isolated from Han river, South Korea.</title>
        <authorList>
            <person name="Lee D.-H."/>
            <person name="Kim Y.-S."/>
            <person name="Hwang E.-M."/>
            <person name="Le Tran T.C."/>
            <person name="Cha C.-J."/>
        </authorList>
    </citation>
    <scope>NUCLEOTIDE SEQUENCE [LARGE SCALE GENOMIC DNA]</scope>
    <source>
        <strain evidence="2 3">CJ43</strain>
    </source>
</reference>
<gene>
    <name evidence="2" type="ORF">FYC62_11205</name>
</gene>
<dbReference type="Gene3D" id="3.30.420.40">
    <property type="match status" value="2"/>
</dbReference>
<dbReference type="KEGG" id="pej:FYC62_11205"/>
<organism evidence="2 3">
    <name type="scientific">Pedobacter aquae</name>
    <dbReference type="NCBI Taxonomy" id="2605747"/>
    <lineage>
        <taxon>Bacteria</taxon>
        <taxon>Pseudomonadati</taxon>
        <taxon>Bacteroidota</taxon>
        <taxon>Sphingobacteriia</taxon>
        <taxon>Sphingobacteriales</taxon>
        <taxon>Sphingobacteriaceae</taxon>
        <taxon>Pedobacter</taxon>
    </lineage>
</organism>
<name>A0A5C0VJZ0_9SPHI</name>
<dbReference type="RefSeq" id="WP_039451162.1">
    <property type="nucleotide sequence ID" value="NZ_CP043329.1"/>
</dbReference>
<dbReference type="EMBL" id="CP043329">
    <property type="protein sequence ID" value="QEK52142.1"/>
    <property type="molecule type" value="Genomic_DNA"/>
</dbReference>
<protein>
    <submittedName>
        <fullName evidence="2">ROK family protein</fullName>
    </submittedName>
</protein>
<dbReference type="AlphaFoldDB" id="A0A5C0VJZ0"/>
<sequence>MEKHITLGVDIGRSHITAALVDLRSGHILDDSYRRERINAKDSAENIIKNWGIVIKDIINSSYRPVSGIGMAFPGPFNYEDGISLLKDNGKYEALYGLNIKSLLAEELGYPKASIKMMNDAACFLTGELFKRDLEGCNNTIGITIGTGLGTAHYKDGVTEDCKLWKTPFLKGKAEDYLSTRWFVKRYKELTGNSVKDIRALLATDTQDPAFEAIFEEFSVNLADFLYTFVRKKDALSIVIGGLIIPAQKYFWRKTAQYLYEKMFYSIPIHIAVHGERAPLIGAASIGHH</sequence>
<evidence type="ECO:0000256" key="1">
    <source>
        <dbReference type="ARBA" id="ARBA00006479"/>
    </source>
</evidence>
<evidence type="ECO:0000313" key="2">
    <source>
        <dbReference type="EMBL" id="QEK52142.1"/>
    </source>
</evidence>